<feature type="region of interest" description="Disordered" evidence="1">
    <location>
        <begin position="216"/>
        <end position="307"/>
    </location>
</feature>
<feature type="compositionally biased region" description="Basic residues" evidence="1">
    <location>
        <begin position="244"/>
        <end position="260"/>
    </location>
</feature>
<evidence type="ECO:0000313" key="2">
    <source>
        <dbReference type="EMBL" id="KAI3920810.1"/>
    </source>
</evidence>
<feature type="compositionally biased region" description="Basic and acidic residues" evidence="1">
    <location>
        <begin position="282"/>
        <end position="296"/>
    </location>
</feature>
<name>A0AAD4STZ0_9MAGN</name>
<keyword evidence="3" id="KW-1185">Reference proteome</keyword>
<dbReference type="EMBL" id="JAJJMB010008785">
    <property type="protein sequence ID" value="KAI3920810.1"/>
    <property type="molecule type" value="Genomic_DNA"/>
</dbReference>
<comment type="caution">
    <text evidence="2">The sequence shown here is derived from an EMBL/GenBank/DDBJ whole genome shotgun (WGS) entry which is preliminary data.</text>
</comment>
<gene>
    <name evidence="2" type="ORF">MKW98_005636</name>
</gene>
<feature type="compositionally biased region" description="Low complexity" evidence="1">
    <location>
        <begin position="216"/>
        <end position="233"/>
    </location>
</feature>
<protein>
    <submittedName>
        <fullName evidence="2">Uncharacterized protein</fullName>
    </submittedName>
</protein>
<proteinExistence type="predicted"/>
<evidence type="ECO:0000256" key="1">
    <source>
        <dbReference type="SAM" id="MobiDB-lite"/>
    </source>
</evidence>
<feature type="compositionally biased region" description="Polar residues" evidence="1">
    <location>
        <begin position="154"/>
        <end position="173"/>
    </location>
</feature>
<sequence>MDSENSTDTYSSLLENVRTIENMYKLFQNPSLTLQEDSRIGLKRVIDDFAQQTIRSQVKTFEEEYFKSPPKKCPNCGKMKKAGRQVVIAIDAAYFGNHPQQPSPTQLVSHSMKDGHPRIQQESVAIVPKFQSGQETVNALERQSKWEDIRYAQEQKSSQKKNQTQHRISTPPLQLSGKVGYGGSKEVGPCRQKYSNFSSDVTLAPTLMQFDTESTFSDSASSSASTTPSAIYSGSSSCNEREPHPRRRMLDHRRRCRSISRSRSPSEDYSYNSSRSASCSRSPDEVYSHRRSRDSNVHPSNHSTDKMGWFRRIKNKLGGMFHHQDDHHHHPRNNTDVCKLHHKSKVQMVRKNKRRTQVKNRRDFKHQGHLRMLFGGFISYLWGSNKSKPSTADKRRLERTVTGKRKLVVKKLHWWQKIHRRGLSNRGKSHKLGFNTKYP</sequence>
<reference evidence="2" key="1">
    <citation type="submission" date="2022-04" db="EMBL/GenBank/DDBJ databases">
        <title>A functionally conserved STORR gene fusion in Papaver species that diverged 16.8 million years ago.</title>
        <authorList>
            <person name="Catania T."/>
        </authorList>
    </citation>
    <scope>NUCLEOTIDE SEQUENCE</scope>
    <source>
        <strain evidence="2">S-188037</strain>
    </source>
</reference>
<feature type="region of interest" description="Disordered" evidence="1">
    <location>
        <begin position="153"/>
        <end position="184"/>
    </location>
</feature>
<feature type="compositionally biased region" description="Low complexity" evidence="1">
    <location>
        <begin position="261"/>
        <end position="281"/>
    </location>
</feature>
<organism evidence="2 3">
    <name type="scientific">Papaver atlanticum</name>
    <dbReference type="NCBI Taxonomy" id="357466"/>
    <lineage>
        <taxon>Eukaryota</taxon>
        <taxon>Viridiplantae</taxon>
        <taxon>Streptophyta</taxon>
        <taxon>Embryophyta</taxon>
        <taxon>Tracheophyta</taxon>
        <taxon>Spermatophyta</taxon>
        <taxon>Magnoliopsida</taxon>
        <taxon>Ranunculales</taxon>
        <taxon>Papaveraceae</taxon>
        <taxon>Papaveroideae</taxon>
        <taxon>Papaver</taxon>
    </lineage>
</organism>
<dbReference type="AlphaFoldDB" id="A0AAD4STZ0"/>
<accession>A0AAD4STZ0</accession>
<evidence type="ECO:0000313" key="3">
    <source>
        <dbReference type="Proteomes" id="UP001202328"/>
    </source>
</evidence>
<dbReference type="Proteomes" id="UP001202328">
    <property type="component" value="Unassembled WGS sequence"/>
</dbReference>